<dbReference type="KEGG" id="ccro:CMC5_008310"/>
<reference evidence="1 2" key="1">
    <citation type="submission" date="2015-07" db="EMBL/GenBank/DDBJ databases">
        <title>Genome analysis of myxobacterium Chondromyces crocatus Cm c5 reveals a high potential for natural compound synthesis and the genetic basis for the loss of fruiting body formation.</title>
        <authorList>
            <person name="Zaburannyi N."/>
            <person name="Bunk B."/>
            <person name="Maier J."/>
            <person name="Overmann J."/>
            <person name="Mueller R."/>
        </authorList>
    </citation>
    <scope>NUCLEOTIDE SEQUENCE [LARGE SCALE GENOMIC DNA]</scope>
    <source>
        <strain evidence="1 2">Cm c5</strain>
    </source>
</reference>
<dbReference type="STRING" id="52.CMC5_008310"/>
<proteinExistence type="predicted"/>
<evidence type="ECO:0000313" key="1">
    <source>
        <dbReference type="EMBL" id="AKT36710.1"/>
    </source>
</evidence>
<dbReference type="InterPro" id="IPR005628">
    <property type="entry name" value="GspK"/>
</dbReference>
<dbReference type="PANTHER" id="PTHR38831">
    <property type="entry name" value="TYPE II SECRETION SYSTEM PROTEIN K"/>
    <property type="match status" value="1"/>
</dbReference>
<dbReference type="PANTHER" id="PTHR38831:SF2">
    <property type="entry name" value="TYPE II SECRETION SYSTEM PROTEIN K"/>
    <property type="match status" value="1"/>
</dbReference>
<evidence type="ECO:0000313" key="2">
    <source>
        <dbReference type="Proteomes" id="UP000067626"/>
    </source>
</evidence>
<dbReference type="SUPFAM" id="SSF158544">
    <property type="entry name" value="GspK insert domain-like"/>
    <property type="match status" value="1"/>
</dbReference>
<dbReference type="EMBL" id="CP012159">
    <property type="protein sequence ID" value="AKT36710.1"/>
    <property type="molecule type" value="Genomic_DNA"/>
</dbReference>
<dbReference type="GO" id="GO:0009306">
    <property type="term" value="P:protein secretion"/>
    <property type="evidence" value="ECO:0007669"/>
    <property type="project" value="InterPro"/>
</dbReference>
<accession>A0A0K1E775</accession>
<name>A0A0K1E775_CHOCO</name>
<gene>
    <name evidence="1" type="primary">gspK</name>
    <name evidence="1" type="ORF">CMC5_008310</name>
</gene>
<dbReference type="AlphaFoldDB" id="A0A0K1E775"/>
<organism evidence="1 2">
    <name type="scientific">Chondromyces crocatus</name>
    <dbReference type="NCBI Taxonomy" id="52"/>
    <lineage>
        <taxon>Bacteria</taxon>
        <taxon>Pseudomonadati</taxon>
        <taxon>Myxococcota</taxon>
        <taxon>Polyangia</taxon>
        <taxon>Polyangiales</taxon>
        <taxon>Polyangiaceae</taxon>
        <taxon>Chondromyces</taxon>
    </lineage>
</organism>
<dbReference type="Gene3D" id="1.10.40.60">
    <property type="entry name" value="EpsJ-like"/>
    <property type="match status" value="1"/>
</dbReference>
<dbReference type="GO" id="GO:0016020">
    <property type="term" value="C:membrane"/>
    <property type="evidence" value="ECO:0007669"/>
    <property type="project" value="InterPro"/>
</dbReference>
<dbReference type="InterPro" id="IPR038072">
    <property type="entry name" value="GspK_central_sf"/>
</dbReference>
<protein>
    <submittedName>
        <fullName evidence="1">General secretion pathway protein GspK</fullName>
    </submittedName>
</protein>
<keyword evidence="2" id="KW-1185">Reference proteome</keyword>
<sequence>MVMGAIAVLTVFLTDLQDETTSELSAALADRDALRAEYHARSAVNLGRLVIATEPTIRNSLLPMFLMMGMQSSPQIPVWNYADMLVGPFNDASGAAAFTGIAGIDTAGGKNLGLAGGGRFELKIVDEDSKINVNLAAKGHISFTDQARLAQQLLALFNQNQYRPLFEERDADGQYSDPSTICSAIIDWADDDEQNNGCNPMATTAAAAATGVEDNFYQLIGKGYLRKNAAYDSIEELRMVRGVGDDFWATFIDPDPSNPSKRIMTVWGKPQAAVNVNTANPATLLALVCAYADPTTPLCIDPAQAGQFLMGLSLVQGMLQGAPVFGKGADFVNAISGKGQGGGIGAMVLGALGVQPVTFMPAMETEFKKAVSTESKFFSIYAEGVIPGNKRETRVRIHAVVDITGATALSAAAQEAGVIPMGTSSSLGSSMNPQTHESNVRTDPAGNIVYWRIE</sequence>
<dbReference type="Proteomes" id="UP000067626">
    <property type="component" value="Chromosome"/>
</dbReference>